<keyword evidence="5" id="KW-1185">Reference proteome</keyword>
<evidence type="ECO:0000259" key="3">
    <source>
        <dbReference type="Pfam" id="PF02826"/>
    </source>
</evidence>
<dbReference type="SUPFAM" id="SSF51735">
    <property type="entry name" value="NAD(P)-binding Rossmann-fold domains"/>
    <property type="match status" value="1"/>
</dbReference>
<dbReference type="InterPro" id="IPR036291">
    <property type="entry name" value="NAD(P)-bd_dom_sf"/>
</dbReference>
<gene>
    <name evidence="4" type="primary">ghrA</name>
    <name evidence="4" type="ORF">PAUR_a0595</name>
</gene>
<dbReference type="SUPFAM" id="SSF52283">
    <property type="entry name" value="Formate/glycerate dehydrogenase catalytic domain-like"/>
    <property type="match status" value="1"/>
</dbReference>
<dbReference type="EMBL" id="AQGV01000012">
    <property type="protein sequence ID" value="MBE0367264.1"/>
    <property type="molecule type" value="Genomic_DNA"/>
</dbReference>
<comment type="caution">
    <text evidence="4">The sequence shown here is derived from an EMBL/GenBank/DDBJ whole genome shotgun (WGS) entry which is preliminary data.</text>
</comment>
<dbReference type="PANTHER" id="PTHR43333:SF1">
    <property type="entry name" value="D-ISOMER SPECIFIC 2-HYDROXYACID DEHYDROGENASE NAD-BINDING DOMAIN-CONTAINING PROTEIN"/>
    <property type="match status" value="1"/>
</dbReference>
<accession>A0ABR9EA64</accession>
<reference evidence="4 5" key="1">
    <citation type="submission" date="2015-03" db="EMBL/GenBank/DDBJ databases">
        <title>Genome sequence of Pseudoalteromonas aurantia.</title>
        <authorList>
            <person name="Xie B.-B."/>
            <person name="Rong J.-C."/>
            <person name="Qin Q.-L."/>
            <person name="Zhang Y.-Z."/>
        </authorList>
    </citation>
    <scope>NUCLEOTIDE SEQUENCE [LARGE SCALE GENOMIC DNA]</scope>
    <source>
        <strain evidence="4 5">208</strain>
    </source>
</reference>
<dbReference type="CDD" id="cd12164">
    <property type="entry name" value="GDH_like_2"/>
    <property type="match status" value="1"/>
</dbReference>
<dbReference type="Proteomes" id="UP000615755">
    <property type="component" value="Unassembled WGS sequence"/>
</dbReference>
<evidence type="ECO:0000313" key="5">
    <source>
        <dbReference type="Proteomes" id="UP000615755"/>
    </source>
</evidence>
<dbReference type="RefSeq" id="WP_192506718.1">
    <property type="nucleotide sequence ID" value="NZ_AQGV01000012.1"/>
</dbReference>
<keyword evidence="2" id="KW-0520">NAD</keyword>
<proteinExistence type="predicted"/>
<name>A0ABR9EA64_9GAMM</name>
<protein>
    <submittedName>
        <fullName evidence="4">Gyoxylate/hydroxypyruvate reductase A</fullName>
    </submittedName>
</protein>
<evidence type="ECO:0000256" key="2">
    <source>
        <dbReference type="ARBA" id="ARBA00023027"/>
    </source>
</evidence>
<organism evidence="4 5">
    <name type="scientific">Pseudoalteromonas aurantia 208</name>
    <dbReference type="NCBI Taxonomy" id="1314867"/>
    <lineage>
        <taxon>Bacteria</taxon>
        <taxon>Pseudomonadati</taxon>
        <taxon>Pseudomonadota</taxon>
        <taxon>Gammaproteobacteria</taxon>
        <taxon>Alteromonadales</taxon>
        <taxon>Pseudoalteromonadaceae</taxon>
        <taxon>Pseudoalteromonas</taxon>
    </lineage>
</organism>
<dbReference type="InterPro" id="IPR006140">
    <property type="entry name" value="D-isomer_DH_NAD-bd"/>
</dbReference>
<sequence>MSVLVCVEGRDNTKLMQNLRISLPGVEIHEWPNCANLDKVQFVIAWNAPESIWDRLPNLQVVQSYGAGVDGIALQRIPEHVEVTRIVDTDLADDMAEYILGHVMAHKLRIREYAHKQYQTVWKPKRAFKHNHIGILGLGELGQVAARKLKANDFSVSAWSRTKKNISGINCFAGIDELQTFLFELDYLVCLLPLTGETTGILNRKVFEQLPNHCILINVARGEHLIEEDLLWALDNQKLAGATLDVFNHEPLESGHAFWQHPLITLTPHCAAVTSMSSVCEQIVYNITACINKNALMNTVDKHLGY</sequence>
<evidence type="ECO:0000256" key="1">
    <source>
        <dbReference type="ARBA" id="ARBA00023002"/>
    </source>
</evidence>
<feature type="domain" description="D-isomer specific 2-hydroxyacid dehydrogenase NAD-binding" evidence="3">
    <location>
        <begin position="101"/>
        <end position="271"/>
    </location>
</feature>
<keyword evidence="1" id="KW-0560">Oxidoreductase</keyword>
<dbReference type="PANTHER" id="PTHR43333">
    <property type="entry name" value="2-HACID_DH_C DOMAIN-CONTAINING PROTEIN"/>
    <property type="match status" value="1"/>
</dbReference>
<dbReference type="Gene3D" id="3.40.50.720">
    <property type="entry name" value="NAD(P)-binding Rossmann-like Domain"/>
    <property type="match status" value="2"/>
</dbReference>
<evidence type="ECO:0000313" key="4">
    <source>
        <dbReference type="EMBL" id="MBE0367264.1"/>
    </source>
</evidence>
<dbReference type="Pfam" id="PF02826">
    <property type="entry name" value="2-Hacid_dh_C"/>
    <property type="match status" value="1"/>
</dbReference>